<protein>
    <submittedName>
        <fullName evidence="5">Kinase-like protein</fullName>
    </submittedName>
</protein>
<name>A0AAW0A5K7_9AGAR</name>
<evidence type="ECO:0000256" key="1">
    <source>
        <dbReference type="ARBA" id="ARBA00022527"/>
    </source>
</evidence>
<evidence type="ECO:0000256" key="2">
    <source>
        <dbReference type="ARBA" id="ARBA00022679"/>
    </source>
</evidence>
<keyword evidence="6" id="KW-1185">Reference proteome</keyword>
<dbReference type="InterPro" id="IPR004166">
    <property type="entry name" value="a-kinase_dom"/>
</dbReference>
<evidence type="ECO:0000259" key="4">
    <source>
        <dbReference type="PROSITE" id="PS51158"/>
    </source>
</evidence>
<dbReference type="Gene3D" id="3.20.200.10">
    <property type="entry name" value="MHCK/EF2 kinase"/>
    <property type="match status" value="1"/>
</dbReference>
<evidence type="ECO:0000313" key="6">
    <source>
        <dbReference type="Proteomes" id="UP001362999"/>
    </source>
</evidence>
<dbReference type="GO" id="GO:0005524">
    <property type="term" value="F:ATP binding"/>
    <property type="evidence" value="ECO:0007669"/>
    <property type="project" value="InterPro"/>
</dbReference>
<reference evidence="5 6" key="1">
    <citation type="journal article" date="2024" name="J Genomics">
        <title>Draft genome sequencing and assembly of Favolaschia claudopus CIRM-BRFM 2984 isolated from oak limbs.</title>
        <authorList>
            <person name="Navarro D."/>
            <person name="Drula E."/>
            <person name="Chaduli D."/>
            <person name="Cazenave R."/>
            <person name="Ahrendt S."/>
            <person name="Wang J."/>
            <person name="Lipzen A."/>
            <person name="Daum C."/>
            <person name="Barry K."/>
            <person name="Grigoriev I.V."/>
            <person name="Favel A."/>
            <person name="Rosso M.N."/>
            <person name="Martin F."/>
        </authorList>
    </citation>
    <scope>NUCLEOTIDE SEQUENCE [LARGE SCALE GENOMIC DNA]</scope>
    <source>
        <strain evidence="5 6">CIRM-BRFM 2984</strain>
    </source>
</reference>
<dbReference type="InterPro" id="IPR011009">
    <property type="entry name" value="Kinase-like_dom_sf"/>
</dbReference>
<proteinExistence type="predicted"/>
<dbReference type="EMBL" id="JAWWNJ010000084">
    <property type="protein sequence ID" value="KAK7001184.1"/>
    <property type="molecule type" value="Genomic_DNA"/>
</dbReference>
<dbReference type="CDD" id="cd04515">
    <property type="entry name" value="Alpha_kinase"/>
    <property type="match status" value="1"/>
</dbReference>
<comment type="caution">
    <text evidence="5">The sequence shown here is derived from an EMBL/GenBank/DDBJ whole genome shotgun (WGS) entry which is preliminary data.</text>
</comment>
<evidence type="ECO:0000313" key="5">
    <source>
        <dbReference type="EMBL" id="KAK7001184.1"/>
    </source>
</evidence>
<dbReference type="SUPFAM" id="SSF56112">
    <property type="entry name" value="Protein kinase-like (PK-like)"/>
    <property type="match status" value="1"/>
</dbReference>
<accession>A0AAW0A5K7</accession>
<evidence type="ECO:0000256" key="3">
    <source>
        <dbReference type="ARBA" id="ARBA00022777"/>
    </source>
</evidence>
<keyword evidence="2" id="KW-0808">Transferase</keyword>
<dbReference type="GO" id="GO:0004674">
    <property type="term" value="F:protein serine/threonine kinase activity"/>
    <property type="evidence" value="ECO:0007669"/>
    <property type="project" value="UniProtKB-KW"/>
</dbReference>
<gene>
    <name evidence="5" type="ORF">R3P38DRAFT_2796204</name>
</gene>
<dbReference type="Pfam" id="PF02816">
    <property type="entry name" value="Alpha_kinase"/>
    <property type="match status" value="1"/>
</dbReference>
<dbReference type="Proteomes" id="UP001362999">
    <property type="component" value="Unassembled WGS sequence"/>
</dbReference>
<feature type="domain" description="Alpha-type protein kinase" evidence="4">
    <location>
        <begin position="36"/>
        <end position="307"/>
    </location>
</feature>
<dbReference type="AlphaFoldDB" id="A0AAW0A5K7"/>
<keyword evidence="3 5" id="KW-0418">Kinase</keyword>
<dbReference type="PROSITE" id="PS51158">
    <property type="entry name" value="ALPHA_KINASE"/>
    <property type="match status" value="1"/>
</dbReference>
<organism evidence="5 6">
    <name type="scientific">Favolaschia claudopus</name>
    <dbReference type="NCBI Taxonomy" id="2862362"/>
    <lineage>
        <taxon>Eukaryota</taxon>
        <taxon>Fungi</taxon>
        <taxon>Dikarya</taxon>
        <taxon>Basidiomycota</taxon>
        <taxon>Agaricomycotina</taxon>
        <taxon>Agaricomycetes</taxon>
        <taxon>Agaricomycetidae</taxon>
        <taxon>Agaricales</taxon>
        <taxon>Marasmiineae</taxon>
        <taxon>Mycenaceae</taxon>
        <taxon>Favolaschia</taxon>
    </lineage>
</organism>
<keyword evidence="1" id="KW-0723">Serine/threonine-protein kinase</keyword>
<sequence>MQNDEGLGQTVFLEAQISSEAACVVFFFAKHSSDAKTGEQAFTWPAENPVTGVLTDIPFNKGKSKLVFKLTINGVAYVAKRCSSLGGESVVSILANQEQLTKEGITLGRTEFFLKNFKRDCESEGIEVSGKSLAFDVTDYALVREGAVNSTETFIPSPASGLAPSKYSDLPEAEKAELTADLGLVSSITWLIERERGDVQLRKYSGTLDHPRYSDKQGATINLFQHYVYLFSHKTLVLADIQASESHDRRSHTSILFDLMSHTVNGSHHRLFSSESGAGDHGEQGIKSFIDQHECVQKCAQMGLEALREAEDGESEDNEDTGS</sequence>